<feature type="domain" description="GP-PDE" evidence="1">
    <location>
        <begin position="24"/>
        <end position="284"/>
    </location>
</feature>
<dbReference type="PANTHER" id="PTHR46211">
    <property type="entry name" value="GLYCEROPHOSPHORYL DIESTER PHOSPHODIESTERASE"/>
    <property type="match status" value="1"/>
</dbReference>
<dbReference type="Pfam" id="PF03009">
    <property type="entry name" value="GDPD"/>
    <property type="match status" value="1"/>
</dbReference>
<name>A0A9D0Z8U6_9FIRM</name>
<dbReference type="InterPro" id="IPR030395">
    <property type="entry name" value="GP_PDE_dom"/>
</dbReference>
<dbReference type="Pfam" id="PF16387">
    <property type="entry name" value="DUF4996"/>
    <property type="match status" value="1"/>
</dbReference>
<dbReference type="GO" id="GO:0008081">
    <property type="term" value="F:phosphoric diester hydrolase activity"/>
    <property type="evidence" value="ECO:0007669"/>
    <property type="project" value="InterPro"/>
</dbReference>
<reference evidence="2" key="2">
    <citation type="journal article" date="2021" name="PeerJ">
        <title>Extensive microbial diversity within the chicken gut microbiome revealed by metagenomics and culture.</title>
        <authorList>
            <person name="Gilroy R."/>
            <person name="Ravi A."/>
            <person name="Getino M."/>
            <person name="Pursley I."/>
            <person name="Horton D.L."/>
            <person name="Alikhan N.F."/>
            <person name="Baker D."/>
            <person name="Gharbi K."/>
            <person name="Hall N."/>
            <person name="Watson M."/>
            <person name="Adriaenssens E.M."/>
            <person name="Foster-Nyarko E."/>
            <person name="Jarju S."/>
            <person name="Secka A."/>
            <person name="Antonio M."/>
            <person name="Oren A."/>
            <person name="Chaudhuri R.R."/>
            <person name="La Ragione R."/>
            <person name="Hildebrand F."/>
            <person name="Pallen M.J."/>
        </authorList>
    </citation>
    <scope>NUCLEOTIDE SEQUENCE</scope>
    <source>
        <strain evidence="2">ChiSxjej2B14-6234</strain>
    </source>
</reference>
<accession>A0A9D0Z8U6</accession>
<reference evidence="2" key="1">
    <citation type="submission" date="2020-10" db="EMBL/GenBank/DDBJ databases">
        <authorList>
            <person name="Gilroy R."/>
        </authorList>
    </citation>
    <scope>NUCLEOTIDE SEQUENCE</scope>
    <source>
        <strain evidence="2">ChiSxjej2B14-6234</strain>
    </source>
</reference>
<dbReference type="SUPFAM" id="SSF51695">
    <property type="entry name" value="PLC-like phosphodiesterases"/>
    <property type="match status" value="1"/>
</dbReference>
<gene>
    <name evidence="2" type="ORF">IAB73_00545</name>
</gene>
<comment type="caution">
    <text evidence="2">The sequence shown here is derived from an EMBL/GenBank/DDBJ whole genome shotgun (WGS) entry which is preliminary data.</text>
</comment>
<proteinExistence type="predicted"/>
<protein>
    <submittedName>
        <fullName evidence="2">Glycerophosphodiester phosphodiesterase family protein</fullName>
    </submittedName>
</protein>
<dbReference type="PANTHER" id="PTHR46211:SF1">
    <property type="entry name" value="GLYCEROPHOSPHODIESTER PHOSPHODIESTERASE, CYTOPLASMIC"/>
    <property type="match status" value="1"/>
</dbReference>
<evidence type="ECO:0000313" key="2">
    <source>
        <dbReference type="EMBL" id="HIQ70696.1"/>
    </source>
</evidence>
<dbReference type="GO" id="GO:0006629">
    <property type="term" value="P:lipid metabolic process"/>
    <property type="evidence" value="ECO:0007669"/>
    <property type="project" value="InterPro"/>
</dbReference>
<evidence type="ECO:0000259" key="1">
    <source>
        <dbReference type="PROSITE" id="PS51704"/>
    </source>
</evidence>
<organism evidence="2 3">
    <name type="scientific">Candidatus Onthenecus intestinigallinarum</name>
    <dbReference type="NCBI Taxonomy" id="2840875"/>
    <lineage>
        <taxon>Bacteria</taxon>
        <taxon>Bacillati</taxon>
        <taxon>Bacillota</taxon>
        <taxon>Clostridia</taxon>
        <taxon>Eubacteriales</taxon>
        <taxon>Candidatus Onthenecus</taxon>
    </lineage>
</organism>
<dbReference type="Proteomes" id="UP000886887">
    <property type="component" value="Unassembled WGS sequence"/>
</dbReference>
<dbReference type="AlphaFoldDB" id="A0A9D0Z8U6"/>
<dbReference type="EMBL" id="DVFJ01000002">
    <property type="protein sequence ID" value="HIQ70696.1"/>
    <property type="molecule type" value="Genomic_DNA"/>
</dbReference>
<sequence>MALGQARFAHINANLSDKLSQKKCLIAVHRGSWGGNITQNTIGAYKAAFQMGADMVESDVNSTTDGVLYSFHDGHEPDVFGVDKCIKQMSSQEVEALRPLTSCRQRADTRINRLSEILDYLPGDGLLNIDRAWDIFPQVLQELDRHPDALHQVVLKAPLKAKAAFEALSAHPVKYMFMPICYSMQDVEEALRYADVNVVGCEIIAFDRDAELFDDENIRKIHERNLYTWVNAIVLGNIGVRDLFGKLDDDVSILEDPSLGWGKLFDKHIDIIQTDWPALLYQYRRQALGV</sequence>
<dbReference type="CDD" id="cd08566">
    <property type="entry name" value="GDPD_AtGDE_like"/>
    <property type="match status" value="1"/>
</dbReference>
<evidence type="ECO:0000313" key="3">
    <source>
        <dbReference type="Proteomes" id="UP000886887"/>
    </source>
</evidence>
<dbReference type="Gene3D" id="3.20.20.190">
    <property type="entry name" value="Phosphatidylinositol (PI) phosphodiesterase"/>
    <property type="match status" value="1"/>
</dbReference>
<dbReference type="InterPro" id="IPR032160">
    <property type="entry name" value="DUF4996"/>
</dbReference>
<dbReference type="PROSITE" id="PS51704">
    <property type="entry name" value="GP_PDE"/>
    <property type="match status" value="1"/>
</dbReference>
<dbReference type="InterPro" id="IPR017946">
    <property type="entry name" value="PLC-like_Pdiesterase_TIM-brl"/>
</dbReference>